<feature type="transmembrane region" description="Helical" evidence="2">
    <location>
        <begin position="62"/>
        <end position="84"/>
    </location>
</feature>
<evidence type="ECO:0000313" key="3">
    <source>
        <dbReference type="EMBL" id="MET3575405.1"/>
    </source>
</evidence>
<keyword evidence="4" id="KW-1185">Reference proteome</keyword>
<sequence length="112" mass="13116">MDISIFSFILVIILFLIVIESVRRGILETKYSLLWIITCLFMGFFSISETFINRLGRLLGVFYPPSLLFLFGLLFVIILVFDLTRRISKLNKAMVNLTQEYSILKKKLEEKE</sequence>
<proteinExistence type="predicted"/>
<feature type="transmembrane region" description="Helical" evidence="2">
    <location>
        <begin position="34"/>
        <end position="56"/>
    </location>
</feature>
<name>A0ABV2GAU2_9BACL</name>
<dbReference type="Proteomes" id="UP001549099">
    <property type="component" value="Unassembled WGS sequence"/>
</dbReference>
<dbReference type="RefSeq" id="WP_354196541.1">
    <property type="nucleotide sequence ID" value="NZ_JBEPLW010000007.1"/>
</dbReference>
<accession>A0ABV2GAU2</accession>
<gene>
    <name evidence="3" type="ORF">ABID49_001310</name>
</gene>
<keyword evidence="2" id="KW-0812">Transmembrane</keyword>
<reference evidence="3 4" key="1">
    <citation type="submission" date="2024-06" db="EMBL/GenBank/DDBJ databases">
        <title>Genomic Encyclopedia of Type Strains, Phase IV (KMG-IV): sequencing the most valuable type-strain genomes for metagenomic binning, comparative biology and taxonomic classification.</title>
        <authorList>
            <person name="Goeker M."/>
        </authorList>
    </citation>
    <scope>NUCLEOTIDE SEQUENCE [LARGE SCALE GENOMIC DNA]</scope>
    <source>
        <strain evidence="3 4">DSM 26128</strain>
    </source>
</reference>
<keyword evidence="1" id="KW-0175">Coiled coil</keyword>
<feature type="coiled-coil region" evidence="1">
    <location>
        <begin position="80"/>
        <end position="107"/>
    </location>
</feature>
<evidence type="ECO:0000256" key="1">
    <source>
        <dbReference type="SAM" id="Coils"/>
    </source>
</evidence>
<protein>
    <recommendedName>
        <fullName evidence="5">DUF2304 domain-containing protein</fullName>
    </recommendedName>
</protein>
<keyword evidence="2" id="KW-0472">Membrane</keyword>
<organism evidence="3 4">
    <name type="scientific">Bhargavaea ullalensis</name>
    <dbReference type="NCBI Taxonomy" id="1265685"/>
    <lineage>
        <taxon>Bacteria</taxon>
        <taxon>Bacillati</taxon>
        <taxon>Bacillota</taxon>
        <taxon>Bacilli</taxon>
        <taxon>Bacillales</taxon>
        <taxon>Caryophanaceae</taxon>
        <taxon>Bhargavaea</taxon>
    </lineage>
</organism>
<feature type="transmembrane region" description="Helical" evidence="2">
    <location>
        <begin position="6"/>
        <end position="22"/>
    </location>
</feature>
<comment type="caution">
    <text evidence="3">The sequence shown here is derived from an EMBL/GenBank/DDBJ whole genome shotgun (WGS) entry which is preliminary data.</text>
</comment>
<evidence type="ECO:0000256" key="2">
    <source>
        <dbReference type="SAM" id="Phobius"/>
    </source>
</evidence>
<dbReference type="InterPro" id="IPR019277">
    <property type="entry name" value="DUF2304"/>
</dbReference>
<dbReference type="EMBL" id="JBEPLW010000007">
    <property type="protein sequence ID" value="MET3575405.1"/>
    <property type="molecule type" value="Genomic_DNA"/>
</dbReference>
<dbReference type="Pfam" id="PF10066">
    <property type="entry name" value="DUF2304"/>
    <property type="match status" value="1"/>
</dbReference>
<evidence type="ECO:0008006" key="5">
    <source>
        <dbReference type="Google" id="ProtNLM"/>
    </source>
</evidence>
<keyword evidence="2" id="KW-1133">Transmembrane helix</keyword>
<evidence type="ECO:0000313" key="4">
    <source>
        <dbReference type="Proteomes" id="UP001549099"/>
    </source>
</evidence>